<dbReference type="InterPro" id="IPR019775">
    <property type="entry name" value="WD40_repeat_CS"/>
</dbReference>
<proteinExistence type="predicted"/>
<gene>
    <name evidence="7" type="ORF">BBP00_00000380</name>
</gene>
<dbReference type="InterPro" id="IPR013320">
    <property type="entry name" value="ConA-like_dom_sf"/>
</dbReference>
<dbReference type="PANTHER" id="PTHR13720">
    <property type="entry name" value="WD-40 REPEAT PROTEIN"/>
    <property type="match status" value="1"/>
</dbReference>
<dbReference type="EMBL" id="MBDO02000005">
    <property type="protein sequence ID" value="RLN69340.1"/>
    <property type="molecule type" value="Genomic_DNA"/>
</dbReference>
<dbReference type="InterPro" id="IPR036322">
    <property type="entry name" value="WD40_repeat_dom_sf"/>
</dbReference>
<evidence type="ECO:0000256" key="5">
    <source>
        <dbReference type="ARBA" id="ARBA00040994"/>
    </source>
</evidence>
<evidence type="ECO:0000256" key="1">
    <source>
        <dbReference type="ARBA" id="ARBA00004138"/>
    </source>
</evidence>
<keyword evidence="2 6" id="KW-0853">WD repeat</keyword>
<dbReference type="Proteomes" id="UP000277300">
    <property type="component" value="Unassembled WGS sequence"/>
</dbReference>
<dbReference type="InterPro" id="IPR050630">
    <property type="entry name" value="WD_repeat_EMAP"/>
</dbReference>
<keyword evidence="4" id="KW-0966">Cell projection</keyword>
<evidence type="ECO:0000313" key="8">
    <source>
        <dbReference type="Proteomes" id="UP000277300"/>
    </source>
</evidence>
<evidence type="ECO:0000256" key="3">
    <source>
        <dbReference type="ARBA" id="ARBA00022737"/>
    </source>
</evidence>
<feature type="repeat" description="WD" evidence="6">
    <location>
        <begin position="408"/>
        <end position="444"/>
    </location>
</feature>
<dbReference type="SUPFAM" id="SSF81901">
    <property type="entry name" value="HCP-like"/>
    <property type="match status" value="2"/>
</dbReference>
<dbReference type="Gene3D" id="1.25.40.10">
    <property type="entry name" value="Tetratricopeptide repeat domain"/>
    <property type="match status" value="2"/>
</dbReference>
<dbReference type="PROSITE" id="PS00678">
    <property type="entry name" value="WD_REPEATS_1"/>
    <property type="match status" value="1"/>
</dbReference>
<dbReference type="GO" id="GO:0031514">
    <property type="term" value="C:motile cilium"/>
    <property type="evidence" value="ECO:0007669"/>
    <property type="project" value="TreeGrafter"/>
</dbReference>
<reference evidence="7 8" key="1">
    <citation type="submission" date="2018-07" db="EMBL/GenBank/DDBJ databases">
        <title>Genome sequencing of oomycete isolates from Chile give support for New Zealand origin for Phytophthora kernoviae and make available the first Nothophytophthora sp. genome.</title>
        <authorList>
            <person name="Studholme D.J."/>
            <person name="Sanfuentes E."/>
            <person name="Panda P."/>
            <person name="Hill R."/>
            <person name="Sambles C."/>
            <person name="Grant M."/>
            <person name="Williams N.M."/>
            <person name="Mcdougal R.L."/>
        </authorList>
    </citation>
    <scope>NUCLEOTIDE SEQUENCE [LARGE SCALE GENOMIC DNA]</scope>
    <source>
        <strain evidence="7">Chile6</strain>
    </source>
</reference>
<dbReference type="Pfam" id="PF08238">
    <property type="entry name" value="Sel1"/>
    <property type="match status" value="6"/>
</dbReference>
<comment type="subcellular location">
    <subcellularLocation>
        <location evidence="1">Cell projection</location>
        <location evidence="1">Cilium</location>
    </subcellularLocation>
</comment>
<accession>A0A3F2S314</accession>
<organism evidence="7 8">
    <name type="scientific">Phytophthora kernoviae</name>
    <dbReference type="NCBI Taxonomy" id="325452"/>
    <lineage>
        <taxon>Eukaryota</taxon>
        <taxon>Sar</taxon>
        <taxon>Stramenopiles</taxon>
        <taxon>Oomycota</taxon>
        <taxon>Peronosporomycetes</taxon>
        <taxon>Peronosporales</taxon>
        <taxon>Peronosporaceae</taxon>
        <taxon>Phytophthora</taxon>
    </lineage>
</organism>
<dbReference type="SMART" id="SM00671">
    <property type="entry name" value="SEL1"/>
    <property type="match status" value="7"/>
</dbReference>
<evidence type="ECO:0000313" key="7">
    <source>
        <dbReference type="EMBL" id="RLN69340.1"/>
    </source>
</evidence>
<comment type="caution">
    <text evidence="7">The sequence shown here is derived from an EMBL/GenBank/DDBJ whole genome shotgun (WGS) entry which is preliminary data.</text>
</comment>
<dbReference type="PANTHER" id="PTHR13720:SF13">
    <property type="entry name" value="CILIA- AND FLAGELLA-ASSOCIATED PROTEIN 251"/>
    <property type="match status" value="1"/>
</dbReference>
<evidence type="ECO:0000256" key="2">
    <source>
        <dbReference type="ARBA" id="ARBA00022574"/>
    </source>
</evidence>
<dbReference type="InterPro" id="IPR006597">
    <property type="entry name" value="Sel1-like"/>
</dbReference>
<dbReference type="InterPro" id="IPR001680">
    <property type="entry name" value="WD40_rpt"/>
</dbReference>
<dbReference type="PROSITE" id="PS50082">
    <property type="entry name" value="WD_REPEATS_2"/>
    <property type="match status" value="1"/>
</dbReference>
<keyword evidence="3" id="KW-0677">Repeat</keyword>
<evidence type="ECO:0000256" key="6">
    <source>
        <dbReference type="PROSITE-ProRule" id="PRU00221"/>
    </source>
</evidence>
<dbReference type="InterPro" id="IPR011990">
    <property type="entry name" value="TPR-like_helical_dom_sf"/>
</dbReference>
<evidence type="ECO:0000256" key="4">
    <source>
        <dbReference type="ARBA" id="ARBA00023273"/>
    </source>
</evidence>
<dbReference type="OrthoDB" id="2384430at2759"/>
<protein>
    <recommendedName>
        <fullName evidence="5">Cilia- and flagella-associated protein 251</fullName>
    </recommendedName>
</protein>
<dbReference type="Gene3D" id="2.60.120.200">
    <property type="match status" value="1"/>
</dbReference>
<dbReference type="SUPFAM" id="SSF50978">
    <property type="entry name" value="WD40 repeat-like"/>
    <property type="match status" value="1"/>
</dbReference>
<dbReference type="SMART" id="SM00320">
    <property type="entry name" value="WD40"/>
    <property type="match status" value="5"/>
</dbReference>
<name>A0A3F2S314_9STRA</name>
<sequence length="1617" mass="179056">MDGYLVLGSSDGAVRFYDFDFRLVAWFEDMNAGPVTSISFALPAHANMVDGDNNNGHQTGGGDTDNEAFHVPDFIVSTASAFIVGMNASLFAEHEPDRRRGTLLMQGINDSIHGLAAHPRLPQLALSSYSGVVQLWDYSAKRLIMVRRFDAEKLRPQCLTFARDGRKLVVGFTSGIVKVLHAQRLDDLATFRLGKAAITDVLVSPDSALFVALDANLYLGMWRAKQVTFSSDVSDDSDEWVYLGRCRAHSKPITGLEFSRDGDGQPVLVSVSEDRTLAEYCLERSSILDGVVLKQAPTRVEQSAVPTACCWHPDLRGIQEDLVIVANDEYKIKQWNTGNQTCRRTTLGPSYGGPINRLVPVPLREDDQIAAEASGGVAERYCVYSTHEKVVGLLKLPLDGNPHKAMGLIAHPGKISNVDVTFDGSHLLTAGGDDLVVNMWEIHTYQLDLLEARGTPRVEETVEEGIEDTIKEELLVVAKNQLDEDDLELAPYLALLEGGREGPFYNEIVDYFYLAQLRVQGENSTECREITAQIPLREIPNVMRALGFYPTDEEIQHMVSEVRYSRFTETSRPVENIGLHDCIKLYINHRPVFGVAMRWDQLEARLLHSGEPMSEEELRSCLAALLATGGNETGSLVLDSQYSALSFADKVLGFDDYENPEGEQTLAMTDLNESMFSQALTAAYSRERALLIRESKIRRALSELAASATDGSITVQSLLEGPPELTTTLPLFQQLVREEQREILRQVGELHLLGDGTVPHNKTHAEIFLQVSAVYGCAHAQFLLGALKASSGDDAGAQVYYQFAAHGGSIGASMAMGYRALHGYGSPKSCEAAMRHYKFAADRVVARQDDQKLQLYALPDPVRLSNTEGARYHTDVNPAEDIHRAEYLRQRAADLSNADVMVQSASITLFSDLYIETDSEDELEEHAARERETLRFLERSIELGSIKAQALLGHVYAYGLAGCAPNVTHAVELYEAALDASQVSPSGEAANGLGVIYSRGIGDIPADPDRARDLFKLAASAGHAEGVFNTGMAFMKMGSYLSSRAKEYFVAAAHVGHLKSIFQLARIKQRQISSTYIIGTTTNSATCEEVVELYKRVAEYSREGTRLMTIALSYTQRGNWALALELYLIAAEMGYEIAQSNAIWLIDRIQRQVFGSTMNRDAKLAGHLYERLVSRAVTQDSADALVRLGDIAFQDQNYAMALRHYQHADLVSAGNSARALYSVGYMHEHGLGVSIVSTDRALLYYHLAGKIEPSIRLVMALLQFKVNFQSTVNQFFDTLNAPWLAKPQYKEDVGGQVEATTSSETSRGVEGEFNNYPRTFQLASNAASTDTNDIPQDLKLGSTTKSDPVEYAAALQFLGDQSQLHLELNRGELPLEHQDFTIETWLLVGEMPSTDNSAEQVVILVDALDNFQLELLPFNRENDDAHWVLRFRKYSLVDENLPELVLKFPNAPLTLHKWNHVAITFDAKYQTVTLILNARVKQVLSFRPHPAAPSRDGDTNSDASSSKFLAVGSSLGRIYGTARHESSIFSGQLVHFRLWKTRKNAREIRVLMMEQYDEVETRDLLIHLRYDVHGVGASTNDESESNLPVSPIINGDQPVPGAHGVQLKFVKYPPQDQ</sequence>
<dbReference type="Gene3D" id="2.130.10.10">
    <property type="entry name" value="YVTN repeat-like/Quinoprotein amine dehydrogenase"/>
    <property type="match status" value="1"/>
</dbReference>
<dbReference type="InterPro" id="IPR015943">
    <property type="entry name" value="WD40/YVTN_repeat-like_dom_sf"/>
</dbReference>
<dbReference type="SUPFAM" id="SSF49899">
    <property type="entry name" value="Concanavalin A-like lectins/glucanases"/>
    <property type="match status" value="1"/>
</dbReference>